<sequence length="383" mass="42118">MADLSNDKGTNGTSDEFTLCRRCHQEPATLQIRSERVCSKCFTQYITTKTIKRMETYKIRGSTTAPRKLLLPLSFGPSSAALLYILDQHLRGQFERMNRTSYELHVVHIDLYLEAADREDSAKLLELYKARFPSNTYSSFGLEDALLLANIDWKALGLPPPSDQESQRPGTERLQALVRSMPSATSQKDIATTLLTRLLVDVAKRNGCESILFGDSTTKLAEKTLTETAKGRGFSLPWQVSDGMSSYGIGFNYPLRDLLKKELVHFSSLTTPPLTDLVILQNASSHISASSKLTTIDDLMVQYFESVEENYPSIVANVVRTSSKLKALSGDSTTACGLCGLPVTEGNDGIFGWGGDQNSDSRPAKSDSDHGVLCYGCSRSING</sequence>
<dbReference type="PANTHER" id="PTHR20882">
    <property type="entry name" value="CYTOPLASMIC TRNA 2-THIOLATION PROTEIN 2"/>
    <property type="match status" value="1"/>
</dbReference>
<name>A0ABR4D097_9HELO</name>
<evidence type="ECO:0000256" key="3">
    <source>
        <dbReference type="HAMAP-Rule" id="MF_03054"/>
    </source>
</evidence>
<evidence type="ECO:0000313" key="4">
    <source>
        <dbReference type="EMBL" id="KAL2075580.1"/>
    </source>
</evidence>
<dbReference type="Gene3D" id="3.40.50.620">
    <property type="entry name" value="HUPs"/>
    <property type="match status" value="1"/>
</dbReference>
<dbReference type="Proteomes" id="UP001595075">
    <property type="component" value="Unassembled WGS sequence"/>
</dbReference>
<comment type="function">
    <text evidence="3">Plays a central role in 2-thiolation of mcm(5)S(2)U at tRNA wobble positions of tRNA(Lys), tRNA(Glu) and tRNA(Gln). May act by forming a heterodimer with NCS6 that ligates sulfur from thiocarboxylated URM1 onto the uridine of tRNAs at wobble position. Prior mcm(5) tRNA modification by the elongator complex is required for 2-thiolation. May also be involved in protein urmylation.</text>
</comment>
<dbReference type="InterPro" id="IPR019407">
    <property type="entry name" value="CTU2"/>
</dbReference>
<organism evidence="4 5">
    <name type="scientific">Oculimacula yallundae</name>
    <dbReference type="NCBI Taxonomy" id="86028"/>
    <lineage>
        <taxon>Eukaryota</taxon>
        <taxon>Fungi</taxon>
        <taxon>Dikarya</taxon>
        <taxon>Ascomycota</taxon>
        <taxon>Pezizomycotina</taxon>
        <taxon>Leotiomycetes</taxon>
        <taxon>Helotiales</taxon>
        <taxon>Ploettnerulaceae</taxon>
        <taxon>Oculimacula</taxon>
    </lineage>
</organism>
<comment type="subcellular location">
    <subcellularLocation>
        <location evidence="3">Cytoplasm</location>
    </subcellularLocation>
</comment>
<dbReference type="Pfam" id="PF10288">
    <property type="entry name" value="CTU2"/>
    <property type="match status" value="1"/>
</dbReference>
<evidence type="ECO:0000256" key="1">
    <source>
        <dbReference type="ARBA" id="ARBA00022490"/>
    </source>
</evidence>
<dbReference type="HAMAP" id="MF_03054">
    <property type="entry name" value="CTU2"/>
    <property type="match status" value="1"/>
</dbReference>
<dbReference type="InterPro" id="IPR014729">
    <property type="entry name" value="Rossmann-like_a/b/a_fold"/>
</dbReference>
<comment type="similarity">
    <text evidence="3">Belongs to the CTU2/NCS2 family.</text>
</comment>
<keyword evidence="1 3" id="KW-0963">Cytoplasm</keyword>
<comment type="pathway">
    <text evidence="3">tRNA modification; 5-methoxycarbonylmethyl-2-thiouridine-tRNA biosynthesis.</text>
</comment>
<keyword evidence="2 3" id="KW-0819">tRNA processing</keyword>
<protein>
    <recommendedName>
        <fullName evidence="3">Cytoplasmic tRNA 2-thiolation protein 2</fullName>
    </recommendedName>
</protein>
<proteinExistence type="inferred from homology"/>
<dbReference type="PANTHER" id="PTHR20882:SF14">
    <property type="entry name" value="CYTOPLASMIC TRNA 2-THIOLATION PROTEIN 2"/>
    <property type="match status" value="1"/>
</dbReference>
<evidence type="ECO:0000313" key="5">
    <source>
        <dbReference type="Proteomes" id="UP001595075"/>
    </source>
</evidence>
<dbReference type="EMBL" id="JAZHXI010000001">
    <property type="protein sequence ID" value="KAL2075580.1"/>
    <property type="molecule type" value="Genomic_DNA"/>
</dbReference>
<comment type="caution">
    <text evidence="4">The sequence shown here is derived from an EMBL/GenBank/DDBJ whole genome shotgun (WGS) entry which is preliminary data.</text>
</comment>
<dbReference type="SUPFAM" id="SSF52402">
    <property type="entry name" value="Adenine nucleotide alpha hydrolases-like"/>
    <property type="match status" value="1"/>
</dbReference>
<reference evidence="4 5" key="1">
    <citation type="journal article" date="2024" name="Commun. Biol.">
        <title>Comparative genomic analysis of thermophilic fungi reveals convergent evolutionary adaptations and gene losses.</title>
        <authorList>
            <person name="Steindorff A.S."/>
            <person name="Aguilar-Pontes M.V."/>
            <person name="Robinson A.J."/>
            <person name="Andreopoulos B."/>
            <person name="LaButti K."/>
            <person name="Kuo A."/>
            <person name="Mondo S."/>
            <person name="Riley R."/>
            <person name="Otillar R."/>
            <person name="Haridas S."/>
            <person name="Lipzen A."/>
            <person name="Grimwood J."/>
            <person name="Schmutz J."/>
            <person name="Clum A."/>
            <person name="Reid I.D."/>
            <person name="Moisan M.C."/>
            <person name="Butler G."/>
            <person name="Nguyen T.T.M."/>
            <person name="Dewar K."/>
            <person name="Conant G."/>
            <person name="Drula E."/>
            <person name="Henrissat B."/>
            <person name="Hansel C."/>
            <person name="Singer S."/>
            <person name="Hutchinson M.I."/>
            <person name="de Vries R.P."/>
            <person name="Natvig D.O."/>
            <person name="Powell A.J."/>
            <person name="Tsang A."/>
            <person name="Grigoriev I.V."/>
        </authorList>
    </citation>
    <scope>NUCLEOTIDE SEQUENCE [LARGE SCALE GENOMIC DNA]</scope>
    <source>
        <strain evidence="4 5">CBS 494.80</strain>
    </source>
</reference>
<gene>
    <name evidence="3" type="primary">NCS2</name>
    <name evidence="3" type="synonym">CTU2</name>
    <name evidence="4" type="ORF">VTL71DRAFT_523</name>
</gene>
<accession>A0ABR4D097</accession>
<evidence type="ECO:0000256" key="2">
    <source>
        <dbReference type="ARBA" id="ARBA00022694"/>
    </source>
</evidence>
<keyword evidence="5" id="KW-1185">Reference proteome</keyword>